<dbReference type="Proteomes" id="UP000095472">
    <property type="component" value="Chromosome"/>
</dbReference>
<keyword evidence="2" id="KW-1185">Reference proteome</keyword>
<name>A0ACD5H2C9_9CYAN</name>
<dbReference type="EMBL" id="CP182909">
    <property type="protein sequence ID" value="XPM67418.1"/>
    <property type="molecule type" value="Genomic_DNA"/>
</dbReference>
<evidence type="ECO:0000313" key="1">
    <source>
        <dbReference type="EMBL" id="XPM67418.1"/>
    </source>
</evidence>
<reference evidence="1 2" key="1">
    <citation type="journal article" date="2016" name="Genome Announc.">
        <title>Draft Genome Sequence of the Thermotolerant Cyanobacterium Desertifilum sp. IPPAS B-1220.</title>
        <authorList>
            <person name="Mironov K.S."/>
            <person name="Sinetova M.A."/>
            <person name="Bolatkhan K."/>
            <person name="Zayadan B.K."/>
            <person name="Ustinova V.V."/>
            <person name="Kupriyanova E.V."/>
            <person name="Skrypnik A.N."/>
            <person name="Gogoleva N.E."/>
            <person name="Gogolev Y.V."/>
            <person name="Los D.A."/>
        </authorList>
    </citation>
    <scope>NUCLEOTIDE SEQUENCE [LARGE SCALE GENOMIC DNA]</scope>
    <source>
        <strain evidence="1 2">IPPAS B-1220</strain>
    </source>
</reference>
<organism evidence="1 2">
    <name type="scientific">Desertifilum tharense IPPAS B-1220</name>
    <dbReference type="NCBI Taxonomy" id="1781255"/>
    <lineage>
        <taxon>Bacteria</taxon>
        <taxon>Bacillati</taxon>
        <taxon>Cyanobacteriota</taxon>
        <taxon>Cyanophyceae</taxon>
        <taxon>Desertifilales</taxon>
        <taxon>Desertifilaceae</taxon>
        <taxon>Desertifilum</taxon>
    </lineage>
</organism>
<proteinExistence type="predicted"/>
<protein>
    <submittedName>
        <fullName evidence="1">Uncharacterized protein</fullName>
    </submittedName>
</protein>
<sequence length="44" mass="5165">MGCNKRRDRGKAILVISHDDHYFRLADRIITLDYGQVEYDKPQG</sequence>
<accession>A0ACD5H2C9</accession>
<gene>
    <name evidence="1" type="ORF">BH720_021450</name>
</gene>
<evidence type="ECO:0000313" key="2">
    <source>
        <dbReference type="Proteomes" id="UP000095472"/>
    </source>
</evidence>